<dbReference type="GO" id="GO:0035725">
    <property type="term" value="P:sodium ion transmembrane transport"/>
    <property type="evidence" value="ECO:0007669"/>
    <property type="project" value="TreeGrafter"/>
</dbReference>
<reference evidence="3" key="1">
    <citation type="submission" date="2021-03" db="EMBL/GenBank/DDBJ databases">
        <title>Chromosome level genome of the anhydrobiotic midge Polypedilum vanderplanki.</title>
        <authorList>
            <person name="Yoshida Y."/>
            <person name="Kikawada T."/>
            <person name="Gusev O."/>
        </authorList>
    </citation>
    <scope>NUCLEOTIDE SEQUENCE</scope>
    <source>
        <strain evidence="3">NIAS01</strain>
        <tissue evidence="3">Whole body or cell culture</tissue>
    </source>
</reference>
<accession>A0A9J6BZK2</accession>
<dbReference type="SMART" id="SM00100">
    <property type="entry name" value="cNMP"/>
    <property type="match status" value="1"/>
</dbReference>
<evidence type="ECO:0000259" key="2">
    <source>
        <dbReference type="PROSITE" id="PS50042"/>
    </source>
</evidence>
<dbReference type="InterPro" id="IPR018490">
    <property type="entry name" value="cNMP-bd_dom_sf"/>
</dbReference>
<dbReference type="Gene3D" id="1.10.287.70">
    <property type="match status" value="1"/>
</dbReference>
<dbReference type="Pfam" id="PF00027">
    <property type="entry name" value="cNMP_binding"/>
    <property type="match status" value="1"/>
</dbReference>
<name>A0A9J6BZK2_POLVA</name>
<dbReference type="GO" id="GO:0003254">
    <property type="term" value="P:regulation of membrane depolarization"/>
    <property type="evidence" value="ECO:0007669"/>
    <property type="project" value="TreeGrafter"/>
</dbReference>
<proteinExistence type="predicted"/>
<evidence type="ECO:0000313" key="3">
    <source>
        <dbReference type="EMBL" id="KAG5674638.1"/>
    </source>
</evidence>
<comment type="caution">
    <text evidence="3">The sequence shown here is derived from an EMBL/GenBank/DDBJ whole genome shotgun (WGS) entry which is preliminary data.</text>
</comment>
<keyword evidence="1" id="KW-1133">Transmembrane helix</keyword>
<dbReference type="CDD" id="cd00038">
    <property type="entry name" value="CAP_ED"/>
    <property type="match status" value="1"/>
</dbReference>
<sequence length="550" mass="64924">MKYFEKFGHFCSLKYDEKLENYLDNLTWFQYLITIDPSSPITTSFFNSHSAVVNGMKYHLKNYPNTIHPFSKLKFIIECIMSVIFLCGLIYTPLLYMYYIRKDDQDTFGNVPVIYTIKLACALDMILRFFTGRVDERNVEIILDKKGITRKYLCGLFIFDFMTNFPFFIGLLMNLNPHDPEFHIVKLTTLFRIVRLPSLLRYIQRLMMRFKIEDIYVQILKLLLCWLCLIHWAACLHMAPGIIMSKFHVGVRVNAWYENPIFQEKDSFSKYVICLFKGVKTILGTGYIKELQPIMYFDKIYSSVLAIVGRICLFVTLAYMYQLLRSCKSAELRYDEMMVQLNKYTSCNRLPKSTQVKLKNNYDYIFCKQFFNEREILETVSTQLRQEIMIHNTRQLVENSQFFENLPSSLIIRIISVLTIELYFENDVIYNVGDIGSSIFFITSGSVGFYSPSNKEVCHYNDGDYFGEMSFISDVDYRFCKAIALETTECYKLSREDFQHLVNSYPDLLQKVEALALERMENIFMLEEFSNTKSDDGYMSINQRRFFMQN</sequence>
<dbReference type="InterPro" id="IPR051413">
    <property type="entry name" value="K/Na_HCN_channel"/>
</dbReference>
<dbReference type="SUPFAM" id="SSF81324">
    <property type="entry name" value="Voltage-gated potassium channels"/>
    <property type="match status" value="1"/>
</dbReference>
<evidence type="ECO:0000256" key="1">
    <source>
        <dbReference type="SAM" id="Phobius"/>
    </source>
</evidence>
<dbReference type="PROSITE" id="PS50042">
    <property type="entry name" value="CNMP_BINDING_3"/>
    <property type="match status" value="1"/>
</dbReference>
<evidence type="ECO:0000313" key="4">
    <source>
        <dbReference type="Proteomes" id="UP001107558"/>
    </source>
</evidence>
<keyword evidence="1" id="KW-0472">Membrane</keyword>
<organism evidence="3 4">
    <name type="scientific">Polypedilum vanderplanki</name>
    <name type="common">Sleeping chironomid midge</name>
    <dbReference type="NCBI Taxonomy" id="319348"/>
    <lineage>
        <taxon>Eukaryota</taxon>
        <taxon>Metazoa</taxon>
        <taxon>Ecdysozoa</taxon>
        <taxon>Arthropoda</taxon>
        <taxon>Hexapoda</taxon>
        <taxon>Insecta</taxon>
        <taxon>Pterygota</taxon>
        <taxon>Neoptera</taxon>
        <taxon>Endopterygota</taxon>
        <taxon>Diptera</taxon>
        <taxon>Nematocera</taxon>
        <taxon>Chironomoidea</taxon>
        <taxon>Chironomidae</taxon>
        <taxon>Chironominae</taxon>
        <taxon>Polypedilum</taxon>
        <taxon>Polypedilum</taxon>
    </lineage>
</organism>
<keyword evidence="4" id="KW-1185">Reference proteome</keyword>
<dbReference type="Gene3D" id="1.10.287.630">
    <property type="entry name" value="Helix hairpin bin"/>
    <property type="match status" value="1"/>
</dbReference>
<dbReference type="InterPro" id="IPR000595">
    <property type="entry name" value="cNMP-bd_dom"/>
</dbReference>
<feature type="transmembrane region" description="Helical" evidence="1">
    <location>
        <begin position="112"/>
        <end position="131"/>
    </location>
</feature>
<feature type="transmembrane region" description="Helical" evidence="1">
    <location>
        <begin position="215"/>
        <end position="234"/>
    </location>
</feature>
<dbReference type="GO" id="GO:0098855">
    <property type="term" value="C:HCN channel complex"/>
    <property type="evidence" value="ECO:0007669"/>
    <property type="project" value="TreeGrafter"/>
</dbReference>
<dbReference type="GO" id="GO:0005249">
    <property type="term" value="F:voltage-gated potassium channel activity"/>
    <property type="evidence" value="ECO:0007669"/>
    <property type="project" value="TreeGrafter"/>
</dbReference>
<dbReference type="OrthoDB" id="2021138at2759"/>
<feature type="transmembrane region" description="Helical" evidence="1">
    <location>
        <begin position="300"/>
        <end position="321"/>
    </location>
</feature>
<dbReference type="Proteomes" id="UP001107558">
    <property type="component" value="Chromosome 2"/>
</dbReference>
<dbReference type="AlphaFoldDB" id="A0A9J6BZK2"/>
<dbReference type="PANTHER" id="PTHR45689">
    <property type="entry name" value="I[[H]] CHANNEL, ISOFORM E"/>
    <property type="match status" value="1"/>
</dbReference>
<feature type="domain" description="Cyclic nucleotide-binding" evidence="2">
    <location>
        <begin position="402"/>
        <end position="519"/>
    </location>
</feature>
<dbReference type="PANTHER" id="PTHR45689:SF14">
    <property type="entry name" value="CYCLIC NUCLEOTIDE-GATED CATION CHANNEL SUBUNIT A-LIKE PROTEIN"/>
    <property type="match status" value="1"/>
</dbReference>
<dbReference type="SUPFAM" id="SSF51206">
    <property type="entry name" value="cAMP-binding domain-like"/>
    <property type="match status" value="1"/>
</dbReference>
<gene>
    <name evidence="3" type="ORF">PVAND_004592</name>
</gene>
<keyword evidence="1" id="KW-0812">Transmembrane</keyword>
<feature type="transmembrane region" description="Helical" evidence="1">
    <location>
        <begin position="75"/>
        <end position="100"/>
    </location>
</feature>
<dbReference type="Gene3D" id="2.60.120.10">
    <property type="entry name" value="Jelly Rolls"/>
    <property type="match status" value="1"/>
</dbReference>
<protein>
    <recommendedName>
        <fullName evidence="2">Cyclic nucleotide-binding domain-containing protein</fullName>
    </recommendedName>
</protein>
<dbReference type="InterPro" id="IPR014710">
    <property type="entry name" value="RmlC-like_jellyroll"/>
</dbReference>
<feature type="transmembrane region" description="Helical" evidence="1">
    <location>
        <begin position="152"/>
        <end position="172"/>
    </location>
</feature>
<dbReference type="EMBL" id="JADBJN010000002">
    <property type="protein sequence ID" value="KAG5674638.1"/>
    <property type="molecule type" value="Genomic_DNA"/>
</dbReference>